<keyword evidence="1" id="KW-1133">Transmembrane helix</keyword>
<evidence type="ECO:0000256" key="1">
    <source>
        <dbReference type="SAM" id="Phobius"/>
    </source>
</evidence>
<proteinExistence type="predicted"/>
<name>A0ABU8LF36_9MICO</name>
<accession>A0ABU8LF36</accession>
<keyword evidence="1" id="KW-0472">Membrane</keyword>
<dbReference type="RefSeq" id="WP_337333579.1">
    <property type="nucleotide sequence ID" value="NZ_JBBDGM010000021.1"/>
</dbReference>
<protein>
    <submittedName>
        <fullName evidence="2">DUF5134 domain-containing protein</fullName>
    </submittedName>
</protein>
<keyword evidence="3" id="KW-1185">Reference proteome</keyword>
<dbReference type="EMBL" id="JBBDGM010000021">
    <property type="protein sequence ID" value="MEJ1089938.1"/>
    <property type="molecule type" value="Genomic_DNA"/>
</dbReference>
<gene>
    <name evidence="2" type="ORF">WDU99_16595</name>
</gene>
<keyword evidence="1" id="KW-0812">Transmembrane</keyword>
<dbReference type="Proteomes" id="UP001371224">
    <property type="component" value="Unassembled WGS sequence"/>
</dbReference>
<organism evidence="2 3">
    <name type="scientific">Microbacterium bandirmense</name>
    <dbReference type="NCBI Taxonomy" id="3122050"/>
    <lineage>
        <taxon>Bacteria</taxon>
        <taxon>Bacillati</taxon>
        <taxon>Actinomycetota</taxon>
        <taxon>Actinomycetes</taxon>
        <taxon>Micrococcales</taxon>
        <taxon>Microbacteriaceae</taxon>
        <taxon>Microbacterium</taxon>
    </lineage>
</organism>
<feature type="transmembrane region" description="Helical" evidence="1">
    <location>
        <begin position="53"/>
        <end position="75"/>
    </location>
</feature>
<feature type="transmembrane region" description="Helical" evidence="1">
    <location>
        <begin position="170"/>
        <end position="188"/>
    </location>
</feature>
<evidence type="ECO:0000313" key="3">
    <source>
        <dbReference type="Proteomes" id="UP001371224"/>
    </source>
</evidence>
<dbReference type="InterPro" id="IPR033458">
    <property type="entry name" value="DUF5134"/>
</dbReference>
<reference evidence="2 3" key="1">
    <citation type="submission" date="2024-02" db="EMBL/GenBank/DDBJ databases">
        <authorList>
            <person name="Saticioglu I.B."/>
        </authorList>
    </citation>
    <scope>NUCLEOTIDE SEQUENCE [LARGE SCALE GENOMIC DNA]</scope>
    <source>
        <strain evidence="2 3">Mu-80</strain>
    </source>
</reference>
<evidence type="ECO:0000313" key="2">
    <source>
        <dbReference type="EMBL" id="MEJ1089938.1"/>
    </source>
</evidence>
<feature type="transmembrane region" description="Helical" evidence="1">
    <location>
        <begin position="200"/>
        <end position="217"/>
    </location>
</feature>
<feature type="transmembrane region" description="Helical" evidence="1">
    <location>
        <begin position="113"/>
        <end position="134"/>
    </location>
</feature>
<sequence>MSRIISTSCSRFSFVIDSPWNLILTLTFVFTGFVCAIDLAGRLGRAQRKHARFGGEILIGLNHFLMSAAMIWMTWSMESELALWAQAGLFAVLTIMLLPLLRRTKSAAQRIDLIGHVLLNAAMIWMLAAMPLLMAGMGMSHAPEAGMTTGHETVADAGLTMMSTPAWADAINACFVALSVAAFGWWAYRFITSRHHRLHVACHAVMAAGMAAMLLLMNG</sequence>
<dbReference type="Pfam" id="PF17197">
    <property type="entry name" value="DUF5134"/>
    <property type="match status" value="1"/>
</dbReference>
<feature type="transmembrane region" description="Helical" evidence="1">
    <location>
        <begin position="81"/>
        <end position="101"/>
    </location>
</feature>
<feature type="transmembrane region" description="Helical" evidence="1">
    <location>
        <begin position="20"/>
        <end position="41"/>
    </location>
</feature>
<comment type="caution">
    <text evidence="2">The sequence shown here is derived from an EMBL/GenBank/DDBJ whole genome shotgun (WGS) entry which is preliminary data.</text>
</comment>